<dbReference type="NCBIfam" id="TIGR01938">
    <property type="entry name" value="nqrC"/>
    <property type="match status" value="1"/>
</dbReference>
<feature type="transmembrane region" description="Helical" evidence="16">
    <location>
        <begin position="6"/>
        <end position="30"/>
    </location>
</feature>
<evidence type="ECO:0000256" key="17">
    <source>
        <dbReference type="PIRNR" id="PIRNR009437"/>
    </source>
</evidence>
<accession>A0A1W2GCW6</accession>
<keyword evidence="1 16" id="KW-0813">Transport</keyword>
<keyword evidence="14 16" id="KW-0472">Membrane</keyword>
<sequence length="269" mass="29551">MQRSNLYIIVFSAILTIVLGGLLSGTSVVLKPLQNKQVELDTKKKILGAVMDISNIEEASEILALYDKRVTSTVVDINGELMEKDAKGNPLVAEKIDFQKNHNKFKKDVEARPYPVFMYMKEDGSGVDAYIFPMFGAGLWDWISGFVAVDADLNTVRGVAFDHKSETPGLGARITDEAVKARFVGKKLYDASGALQSVNMIKGEKGEPLDDHHIDGMSGATLTGKGLNAMLKDYFGYYGSFIERTKNSNQPVAEVIEPVMDEEAEETAE</sequence>
<evidence type="ECO:0000256" key="8">
    <source>
        <dbReference type="ARBA" id="ARBA00022967"/>
    </source>
</evidence>
<name>A0A1W2GCW6_REIFA</name>
<evidence type="ECO:0000256" key="9">
    <source>
        <dbReference type="ARBA" id="ARBA00022989"/>
    </source>
</evidence>
<dbReference type="HAMAP" id="MF_00427">
    <property type="entry name" value="NqrC"/>
    <property type="match status" value="1"/>
</dbReference>
<keyword evidence="8 16" id="KW-1278">Translocase</keyword>
<keyword evidence="10 16" id="KW-0520">NAD</keyword>
<proteinExistence type="inferred from homology"/>
<dbReference type="RefSeq" id="WP_084372730.1">
    <property type="nucleotide sequence ID" value="NZ_FWYF01000002.1"/>
</dbReference>
<dbReference type="GO" id="GO:0006814">
    <property type="term" value="P:sodium ion transport"/>
    <property type="evidence" value="ECO:0007669"/>
    <property type="project" value="UniProtKB-UniRule"/>
</dbReference>
<dbReference type="STRING" id="692418.SAMN04488029_2054"/>
<dbReference type="OrthoDB" id="9813828at2"/>
<comment type="cofactor">
    <cofactor evidence="16 17">
        <name>FMN</name>
        <dbReference type="ChEBI" id="CHEBI:58210"/>
    </cofactor>
</comment>
<dbReference type="InterPro" id="IPR010204">
    <property type="entry name" value="NqrC"/>
</dbReference>
<comment type="caution">
    <text evidence="16">Lacks conserved residue(s) required for the propagation of feature annotation.</text>
</comment>
<evidence type="ECO:0000256" key="15">
    <source>
        <dbReference type="ARBA" id="ARBA00023201"/>
    </source>
</evidence>
<evidence type="ECO:0000256" key="14">
    <source>
        <dbReference type="ARBA" id="ARBA00023136"/>
    </source>
</evidence>
<protein>
    <recommendedName>
        <fullName evidence="16 17">Na(+)-translocating NADH-quinone reductase subunit C</fullName>
        <shortName evidence="16 17">Na(+)-NQR subunit C</shortName>
        <shortName evidence="16 17">Na(+)-translocating NQR subunit C</shortName>
        <ecNumber evidence="16 17">7.2.1.1</ecNumber>
    </recommendedName>
    <alternativeName>
        <fullName evidence="16 17">NQR complex subunit C</fullName>
    </alternativeName>
    <alternativeName>
        <fullName evidence="16 17">NQR-1 subunit C</fullName>
    </alternativeName>
</protein>
<dbReference type="GO" id="GO:0016655">
    <property type="term" value="F:oxidoreductase activity, acting on NAD(P)H, quinone or similar compound as acceptor"/>
    <property type="evidence" value="ECO:0007669"/>
    <property type="project" value="UniProtKB-UniRule"/>
</dbReference>
<keyword evidence="7 16" id="KW-0812">Transmembrane</keyword>
<dbReference type="GO" id="GO:0010181">
    <property type="term" value="F:FMN binding"/>
    <property type="evidence" value="ECO:0007669"/>
    <property type="project" value="UniProtKB-UniRule"/>
</dbReference>
<dbReference type="EC" id="7.2.1.1" evidence="16 17"/>
<evidence type="ECO:0000256" key="6">
    <source>
        <dbReference type="ARBA" id="ARBA00022643"/>
    </source>
</evidence>
<dbReference type="Pfam" id="PF04205">
    <property type="entry name" value="FMN_bind"/>
    <property type="match status" value="1"/>
</dbReference>
<keyword evidence="5 16" id="KW-0285">Flavoprotein</keyword>
<comment type="catalytic activity">
    <reaction evidence="16 17">
        <text>a ubiquinone + n Na(+)(in) + NADH + H(+) = a ubiquinol + n Na(+)(out) + NAD(+)</text>
        <dbReference type="Rhea" id="RHEA:47748"/>
        <dbReference type="Rhea" id="RHEA-COMP:9565"/>
        <dbReference type="Rhea" id="RHEA-COMP:9566"/>
        <dbReference type="ChEBI" id="CHEBI:15378"/>
        <dbReference type="ChEBI" id="CHEBI:16389"/>
        <dbReference type="ChEBI" id="CHEBI:17976"/>
        <dbReference type="ChEBI" id="CHEBI:29101"/>
        <dbReference type="ChEBI" id="CHEBI:57540"/>
        <dbReference type="ChEBI" id="CHEBI:57945"/>
        <dbReference type="EC" id="7.2.1.1"/>
    </reaction>
</comment>
<evidence type="ECO:0000256" key="11">
    <source>
        <dbReference type="ARBA" id="ARBA00023053"/>
    </source>
</evidence>
<dbReference type="SMART" id="SM00900">
    <property type="entry name" value="FMN_bind"/>
    <property type="match status" value="1"/>
</dbReference>
<keyword evidence="13 16" id="KW-0830">Ubiquinone</keyword>
<evidence type="ECO:0000256" key="12">
    <source>
        <dbReference type="ARBA" id="ARBA00023065"/>
    </source>
</evidence>
<comment type="function">
    <text evidence="16">NQR complex catalyzes the reduction of ubiquinone-1 to ubiquinol by two successive reactions, coupled with the transport of Na(+) ions from the cytoplasm to the periplasm. NqrA to NqrE are probably involved in the second step, the conversion of ubisemiquinone to ubiquinol.</text>
</comment>
<dbReference type="PANTHER" id="PTHR37838">
    <property type="entry name" value="NA(+)-TRANSLOCATING NADH-QUINONE REDUCTASE SUBUNIT C"/>
    <property type="match status" value="1"/>
</dbReference>
<gene>
    <name evidence="16" type="primary">nqrC</name>
    <name evidence="19" type="ORF">SAMN04488029_2054</name>
</gene>
<dbReference type="Proteomes" id="UP000192472">
    <property type="component" value="Unassembled WGS sequence"/>
</dbReference>
<evidence type="ECO:0000256" key="2">
    <source>
        <dbReference type="ARBA" id="ARBA00022475"/>
    </source>
</evidence>
<keyword evidence="12 16" id="KW-0406">Ion transport</keyword>
<evidence type="ECO:0000313" key="19">
    <source>
        <dbReference type="EMBL" id="SMD34509.1"/>
    </source>
</evidence>
<evidence type="ECO:0000256" key="4">
    <source>
        <dbReference type="ARBA" id="ARBA00022553"/>
    </source>
</evidence>
<evidence type="ECO:0000256" key="16">
    <source>
        <dbReference type="HAMAP-Rule" id="MF_00427"/>
    </source>
</evidence>
<feature type="modified residue" description="FMN phosphoryl threonine" evidence="16">
    <location>
        <position position="221"/>
    </location>
</feature>
<keyword evidence="6 16" id="KW-0288">FMN</keyword>
<dbReference type="InterPro" id="IPR007329">
    <property type="entry name" value="FMN-bd"/>
</dbReference>
<evidence type="ECO:0000256" key="5">
    <source>
        <dbReference type="ARBA" id="ARBA00022630"/>
    </source>
</evidence>
<comment type="subunit">
    <text evidence="16 17">Composed of six subunits; NqrA, NqrB, NqrC, NqrD, NqrE and NqrF.</text>
</comment>
<evidence type="ECO:0000256" key="3">
    <source>
        <dbReference type="ARBA" id="ARBA00022519"/>
    </source>
</evidence>
<keyword evidence="4 16" id="KW-0597">Phosphoprotein</keyword>
<keyword evidence="20" id="KW-1185">Reference proteome</keyword>
<evidence type="ECO:0000313" key="20">
    <source>
        <dbReference type="Proteomes" id="UP000192472"/>
    </source>
</evidence>
<keyword evidence="2 16" id="KW-1003">Cell membrane</keyword>
<organism evidence="19 20">
    <name type="scientific">Reichenbachiella faecimaris</name>
    <dbReference type="NCBI Taxonomy" id="692418"/>
    <lineage>
        <taxon>Bacteria</taxon>
        <taxon>Pseudomonadati</taxon>
        <taxon>Bacteroidota</taxon>
        <taxon>Cytophagia</taxon>
        <taxon>Cytophagales</taxon>
        <taxon>Reichenbachiellaceae</taxon>
        <taxon>Reichenbachiella</taxon>
    </lineage>
</organism>
<evidence type="ECO:0000259" key="18">
    <source>
        <dbReference type="SMART" id="SM00900"/>
    </source>
</evidence>
<reference evidence="19 20" key="1">
    <citation type="submission" date="2017-04" db="EMBL/GenBank/DDBJ databases">
        <authorList>
            <person name="Afonso C.L."/>
            <person name="Miller P.J."/>
            <person name="Scott M.A."/>
            <person name="Spackman E."/>
            <person name="Goraichik I."/>
            <person name="Dimitrov K.M."/>
            <person name="Suarez D.L."/>
            <person name="Swayne D.E."/>
        </authorList>
    </citation>
    <scope>NUCLEOTIDE SEQUENCE [LARGE SCALE GENOMIC DNA]</scope>
    <source>
        <strain evidence="19 20">DSM 26133</strain>
    </source>
</reference>
<dbReference type="GO" id="GO:0005886">
    <property type="term" value="C:plasma membrane"/>
    <property type="evidence" value="ECO:0007669"/>
    <property type="project" value="UniProtKB-SubCell"/>
</dbReference>
<evidence type="ECO:0000256" key="10">
    <source>
        <dbReference type="ARBA" id="ARBA00023027"/>
    </source>
</evidence>
<evidence type="ECO:0000256" key="1">
    <source>
        <dbReference type="ARBA" id="ARBA00022448"/>
    </source>
</evidence>
<keyword evidence="3" id="KW-0997">Cell inner membrane</keyword>
<dbReference type="EMBL" id="FWYF01000002">
    <property type="protein sequence ID" value="SMD34509.1"/>
    <property type="molecule type" value="Genomic_DNA"/>
</dbReference>
<evidence type="ECO:0000256" key="7">
    <source>
        <dbReference type="ARBA" id="ARBA00022692"/>
    </source>
</evidence>
<comment type="similarity">
    <text evidence="16 17">Belongs to the NqrC family.</text>
</comment>
<keyword evidence="11 16" id="KW-0915">Sodium</keyword>
<dbReference type="PIRSF" id="PIRSF009437">
    <property type="entry name" value="NQR-1_subunit_C"/>
    <property type="match status" value="1"/>
</dbReference>
<keyword evidence="15 16" id="KW-0739">Sodium transport</keyword>
<evidence type="ECO:0000256" key="13">
    <source>
        <dbReference type="ARBA" id="ARBA00023075"/>
    </source>
</evidence>
<feature type="domain" description="FMN-binding" evidence="18">
    <location>
        <begin position="138"/>
        <end position="238"/>
    </location>
</feature>
<dbReference type="PANTHER" id="PTHR37838:SF1">
    <property type="entry name" value="NA(+)-TRANSLOCATING NADH-QUINONE REDUCTASE SUBUNIT C"/>
    <property type="match status" value="1"/>
</dbReference>
<keyword evidence="9 16" id="KW-1133">Transmembrane helix</keyword>
<comment type="subcellular location">
    <subcellularLocation>
        <location evidence="16">Cell membrane</location>
        <topology evidence="16">Single-pass membrane protein</topology>
    </subcellularLocation>
</comment>
<dbReference type="AlphaFoldDB" id="A0A1W2GCW6"/>